<evidence type="ECO:0000313" key="7">
    <source>
        <dbReference type="Proteomes" id="UP000735302"/>
    </source>
</evidence>
<sequence length="570" mass="64357">MNLKHSTLSWCFKLQQSVTRYYRHIWPNSLSFKSVGKVNSYSVNNLIVRRNGTLLQQSRRSLSGSTGVWNAWPAAVIRTDFVTRRCPLSTSPRAAGQQSTVTPDNIIRSPIPDIHIPDDLQVHQMVFDACDKHKDKLAMEEFLTGRRYTYTQLKDASIRVASALCRKGYRKGDVLLLFSPNCVDYVVLMLACAATGVWCSPANPGFTASELARQLHDSGAKGICASPALATVAKEAAESKEFQTKVQWVVYHPYKSKRINPSHSYIVLITVTFLLFIDALADKSDFPSLFGGNGPQVNRLQAVRHENLKKKELNSNEFAFQDNAMMLTYKSKETKCVTPLSTMHSTKNIQILDKNKTEVVCFYNGTKGGVDKMDQMAKQFSTKRKSRRWPLVYFCNMLDLSCLAANIIFKENKPNDLLSHQNARSDFIRDVAGGLAGGHLRRRSQIPTLFRELKFIMQATENRIFKMTPAQEQAEQARSAKRVNVRNKPAAHLRQPQLTPSQSLPHRNRRLQSHKKNKEPKMQLNGNNNKDVIIAPGRKTRKSLRHVPNATVLSVGNTETKCARTAKLRN</sequence>
<dbReference type="InterPro" id="IPR029526">
    <property type="entry name" value="PGBD"/>
</dbReference>
<dbReference type="EMBL" id="BLXT01008461">
    <property type="protein sequence ID" value="GFO49191.1"/>
    <property type="molecule type" value="Genomic_DNA"/>
</dbReference>
<evidence type="ECO:0000313" key="6">
    <source>
        <dbReference type="EMBL" id="GFO49191.1"/>
    </source>
</evidence>
<evidence type="ECO:0000259" key="4">
    <source>
        <dbReference type="Pfam" id="PF00501"/>
    </source>
</evidence>
<feature type="domain" description="AMP-dependent synthetase/ligase" evidence="4">
    <location>
        <begin position="128"/>
        <end position="246"/>
    </location>
</feature>
<reference evidence="6 7" key="1">
    <citation type="journal article" date="2021" name="Elife">
        <title>Chloroplast acquisition without the gene transfer in kleptoplastic sea slugs, Plakobranchus ocellatus.</title>
        <authorList>
            <person name="Maeda T."/>
            <person name="Takahashi S."/>
            <person name="Yoshida T."/>
            <person name="Shimamura S."/>
            <person name="Takaki Y."/>
            <person name="Nagai Y."/>
            <person name="Toyoda A."/>
            <person name="Suzuki Y."/>
            <person name="Arimoto A."/>
            <person name="Ishii H."/>
            <person name="Satoh N."/>
            <person name="Nishiyama T."/>
            <person name="Hasebe M."/>
            <person name="Maruyama T."/>
            <person name="Minagawa J."/>
            <person name="Obokata J."/>
            <person name="Shigenobu S."/>
        </authorList>
    </citation>
    <scope>NUCLEOTIDE SEQUENCE [LARGE SCALE GENOMIC DNA]</scope>
</reference>
<dbReference type="InterPro" id="IPR042099">
    <property type="entry name" value="ANL_N_sf"/>
</dbReference>
<organism evidence="6 7">
    <name type="scientific">Plakobranchus ocellatus</name>
    <dbReference type="NCBI Taxonomy" id="259542"/>
    <lineage>
        <taxon>Eukaryota</taxon>
        <taxon>Metazoa</taxon>
        <taxon>Spiralia</taxon>
        <taxon>Lophotrochozoa</taxon>
        <taxon>Mollusca</taxon>
        <taxon>Gastropoda</taxon>
        <taxon>Heterobranchia</taxon>
        <taxon>Euthyneura</taxon>
        <taxon>Panpulmonata</taxon>
        <taxon>Sacoglossa</taxon>
        <taxon>Placobranchoidea</taxon>
        <taxon>Plakobranchidae</taxon>
        <taxon>Plakobranchus</taxon>
    </lineage>
</organism>
<accession>A0AAV4DYL9</accession>
<evidence type="ECO:0000256" key="3">
    <source>
        <dbReference type="SAM" id="MobiDB-lite"/>
    </source>
</evidence>
<evidence type="ECO:0000256" key="2">
    <source>
        <dbReference type="ARBA" id="ARBA00022598"/>
    </source>
</evidence>
<dbReference type="Gene3D" id="3.40.50.12780">
    <property type="entry name" value="N-terminal domain of ligase-like"/>
    <property type="match status" value="1"/>
</dbReference>
<feature type="compositionally biased region" description="Basic residues" evidence="3">
    <location>
        <begin position="479"/>
        <end position="491"/>
    </location>
</feature>
<keyword evidence="2 6" id="KW-0436">Ligase</keyword>
<comment type="similarity">
    <text evidence="1">Belongs to the ATP-dependent AMP-binding enzyme family.</text>
</comment>
<dbReference type="Proteomes" id="UP000735302">
    <property type="component" value="Unassembled WGS sequence"/>
</dbReference>
<dbReference type="Pfam" id="PF13843">
    <property type="entry name" value="DDE_Tnp_1_7"/>
    <property type="match status" value="1"/>
</dbReference>
<dbReference type="InterPro" id="IPR000873">
    <property type="entry name" value="AMP-dep_synth/lig_dom"/>
</dbReference>
<keyword evidence="7" id="KW-1185">Reference proteome</keyword>
<name>A0AAV4DYL9_9GAST</name>
<comment type="caution">
    <text evidence="6">The sequence shown here is derived from an EMBL/GenBank/DDBJ whole genome shotgun (WGS) entry which is preliminary data.</text>
</comment>
<dbReference type="AlphaFoldDB" id="A0AAV4DYL9"/>
<gene>
    <name evidence="6" type="ORF">PoB_007569600</name>
</gene>
<evidence type="ECO:0000259" key="5">
    <source>
        <dbReference type="Pfam" id="PF13843"/>
    </source>
</evidence>
<dbReference type="PANTHER" id="PTHR24096:SF149">
    <property type="entry name" value="AMP-BINDING DOMAIN-CONTAINING PROTEIN-RELATED"/>
    <property type="match status" value="1"/>
</dbReference>
<evidence type="ECO:0000256" key="1">
    <source>
        <dbReference type="ARBA" id="ARBA00006432"/>
    </source>
</evidence>
<feature type="compositionally biased region" description="Basic residues" evidence="3">
    <location>
        <begin position="506"/>
        <end position="518"/>
    </location>
</feature>
<dbReference type="GO" id="GO:0016405">
    <property type="term" value="F:CoA-ligase activity"/>
    <property type="evidence" value="ECO:0007669"/>
    <property type="project" value="TreeGrafter"/>
</dbReference>
<dbReference type="PANTHER" id="PTHR24096">
    <property type="entry name" value="LONG-CHAIN-FATTY-ACID--COA LIGASE"/>
    <property type="match status" value="1"/>
</dbReference>
<dbReference type="SUPFAM" id="SSF56801">
    <property type="entry name" value="Acetyl-CoA synthetase-like"/>
    <property type="match status" value="1"/>
</dbReference>
<proteinExistence type="inferred from homology"/>
<feature type="compositionally biased region" description="Polar residues" evidence="3">
    <location>
        <begin position="496"/>
        <end position="505"/>
    </location>
</feature>
<feature type="region of interest" description="Disordered" evidence="3">
    <location>
        <begin position="477"/>
        <end position="542"/>
    </location>
</feature>
<feature type="domain" description="PiggyBac transposable element-derived protein" evidence="5">
    <location>
        <begin position="309"/>
        <end position="402"/>
    </location>
</feature>
<protein>
    <submittedName>
        <fullName evidence="6">4-coumarate--coa ligase</fullName>
    </submittedName>
</protein>
<dbReference type="Pfam" id="PF00501">
    <property type="entry name" value="AMP-binding"/>
    <property type="match status" value="1"/>
</dbReference>